<name>A0A369KZA3_9BACT</name>
<comment type="caution">
    <text evidence="8">The sequence shown here is derived from an EMBL/GenBank/DDBJ whole genome shotgun (WGS) entry which is preliminary data.</text>
</comment>
<dbReference type="AlphaFoldDB" id="A0A369KZA3"/>
<dbReference type="GO" id="GO:0044781">
    <property type="term" value="P:bacterial-type flagellum organization"/>
    <property type="evidence" value="ECO:0007669"/>
    <property type="project" value="InterPro"/>
</dbReference>
<comment type="subcellular location">
    <subcellularLocation>
        <location evidence="1">Cell membrane</location>
    </subcellularLocation>
</comment>
<organism evidence="8 9">
    <name type="scientific">Spirobacillus cienkowskii</name>
    <dbReference type="NCBI Taxonomy" id="495820"/>
    <lineage>
        <taxon>Bacteria</taxon>
        <taxon>Pseudomonadati</taxon>
        <taxon>Bdellovibrionota</taxon>
        <taxon>Oligoflexia</taxon>
        <taxon>Silvanigrellales</taxon>
        <taxon>Spirobacillus</taxon>
    </lineage>
</organism>
<keyword evidence="5 6" id="KW-0472">Membrane</keyword>
<keyword evidence="3 6" id="KW-0812">Transmembrane</keyword>
<keyword evidence="9" id="KW-1185">Reference proteome</keyword>
<accession>A0A369KZA3</accession>
<evidence type="ECO:0000256" key="6">
    <source>
        <dbReference type="SAM" id="Phobius"/>
    </source>
</evidence>
<protein>
    <recommendedName>
        <fullName evidence="10">Flagellar protein</fullName>
    </recommendedName>
</protein>
<evidence type="ECO:0000256" key="2">
    <source>
        <dbReference type="ARBA" id="ARBA00022475"/>
    </source>
</evidence>
<evidence type="ECO:0000256" key="3">
    <source>
        <dbReference type="ARBA" id="ARBA00022692"/>
    </source>
</evidence>
<evidence type="ECO:0000313" key="9">
    <source>
        <dbReference type="Proteomes" id="UP000253934"/>
    </source>
</evidence>
<keyword evidence="4 6" id="KW-1133">Transmembrane helix</keyword>
<evidence type="ECO:0000256" key="4">
    <source>
        <dbReference type="ARBA" id="ARBA00022989"/>
    </source>
</evidence>
<dbReference type="GO" id="GO:0016020">
    <property type="term" value="C:membrane"/>
    <property type="evidence" value="ECO:0007669"/>
    <property type="project" value="InterPro"/>
</dbReference>
<feature type="transmembrane region" description="Helical" evidence="6">
    <location>
        <begin position="143"/>
        <end position="165"/>
    </location>
</feature>
<gene>
    <name evidence="8" type="ORF">DCC88_01815</name>
</gene>
<keyword evidence="7" id="KW-0732">Signal</keyword>
<evidence type="ECO:0008006" key="10">
    <source>
        <dbReference type="Google" id="ProtNLM"/>
    </source>
</evidence>
<evidence type="ECO:0000313" key="8">
    <source>
        <dbReference type="EMBL" id="RDB37063.1"/>
    </source>
</evidence>
<feature type="chain" id="PRO_5016752775" description="Flagellar protein" evidence="7">
    <location>
        <begin position="27"/>
        <end position="355"/>
    </location>
</feature>
<evidence type="ECO:0000256" key="1">
    <source>
        <dbReference type="ARBA" id="ARBA00004236"/>
    </source>
</evidence>
<evidence type="ECO:0000256" key="7">
    <source>
        <dbReference type="SAM" id="SignalP"/>
    </source>
</evidence>
<reference evidence="8" key="1">
    <citation type="submission" date="2018-04" db="EMBL/GenBank/DDBJ databases">
        <title>Draft genome sequence of the Candidatus Spirobacillus cienkowskii, a pathogen of freshwater Daphnia species, reconstructed from hemolymph metagenomic reads.</title>
        <authorList>
            <person name="Bresciani L."/>
            <person name="Lemos L.N."/>
            <person name="Wale N."/>
            <person name="Lin J.Y."/>
            <person name="Fernandes G.R."/>
            <person name="Duffy M.A."/>
            <person name="Rodrigues J.M."/>
        </authorList>
    </citation>
    <scope>NUCLEOTIDE SEQUENCE [LARGE SCALE GENOMIC DNA]</scope>
    <source>
        <strain evidence="8">Binning01</strain>
    </source>
</reference>
<keyword evidence="2" id="KW-1003">Cell membrane</keyword>
<dbReference type="Pfam" id="PF04347">
    <property type="entry name" value="FliO"/>
    <property type="match status" value="1"/>
</dbReference>
<feature type="signal peptide" evidence="7">
    <location>
        <begin position="1"/>
        <end position="26"/>
    </location>
</feature>
<dbReference type="EMBL" id="QOVW01000010">
    <property type="protein sequence ID" value="RDB37063.1"/>
    <property type="molecule type" value="Genomic_DNA"/>
</dbReference>
<dbReference type="Proteomes" id="UP000253934">
    <property type="component" value="Unassembled WGS sequence"/>
</dbReference>
<proteinExistence type="predicted"/>
<sequence>MEYYMKFKRSFFLLFYSLILTNNSFAEQIKESTVPPIKYPEKKYDESQFRREIINSFFNNEATDKDSSNMTGNQNYLSNEQNKRIDSYNNSQNNLNINLEKRESADNLEKLMEKNVIKKKAEIKKKNLMDLPEKDSTRSDSEIWKVILLSLIFIGFLFLFGFFLIRFKKQGLFSLNKSEKTMEVVSTLSISPKRQVIILRIRDQEIAVSNTENGITFLTEIGSSSSSSAGGGINEKRALQISEKYFLPSQEKKIIEKIEQKKENSTNEKNLEKKSDILLKALKSINANSLNQKKNKQLDIDDKVELKSEPFPKYLASQFENEAKKEVRKKEEEVDSVENVTNLIREKLRSMKPLN</sequence>
<evidence type="ECO:0000256" key="5">
    <source>
        <dbReference type="ARBA" id="ARBA00023136"/>
    </source>
</evidence>
<dbReference type="InterPro" id="IPR022781">
    <property type="entry name" value="Flagellar_biosynth_FliO"/>
</dbReference>